<dbReference type="Proteomes" id="UP000217895">
    <property type="component" value="Chromosome"/>
</dbReference>
<organism evidence="3 4">
    <name type="scientific">Leptolyngbya boryana NIES-2135</name>
    <dbReference type="NCBI Taxonomy" id="1973484"/>
    <lineage>
        <taxon>Bacteria</taxon>
        <taxon>Bacillati</taxon>
        <taxon>Cyanobacteriota</taxon>
        <taxon>Cyanophyceae</taxon>
        <taxon>Leptolyngbyales</taxon>
        <taxon>Leptolyngbyaceae</taxon>
        <taxon>Leptolyngbya group</taxon>
        <taxon>Leptolyngbya</taxon>
    </lineage>
</organism>
<accession>A0A1Z4JQG6</accession>
<gene>
    <name evidence="3" type="ORF">NIES2135_57630</name>
</gene>
<keyword evidence="4" id="KW-1185">Reference proteome</keyword>
<dbReference type="AlphaFoldDB" id="A0A1Z4JQG6"/>
<dbReference type="EMBL" id="AP018203">
    <property type="protein sequence ID" value="BAY58888.1"/>
    <property type="molecule type" value="Genomic_DNA"/>
</dbReference>
<name>A0A1Z4JQG6_LEPBY</name>
<proteinExistence type="predicted"/>
<feature type="transmembrane region" description="Helical" evidence="2">
    <location>
        <begin position="6"/>
        <end position="24"/>
    </location>
</feature>
<sequence>MNLPFVLDVAIGLIFTYLILSLLASELQELLATVLQWRAKHLKDSIEVLLGGGINTPEEQRVKDLVGRLYDDPLLKNVNQAAKGAVPQAFRKLTRILFPGNRPGAFGHNQSSGPSYIAPETFATSLIEQLGITSMVDKLSEVRFEKFVHRIVGHYWVNEFGEVGLPDDDQFQDGWERGAIRTIAEKSERSSLSADQNFRVLVEEYDQILNAYRVRTATLETSVERLGESLDAYIAACANFDQSSPETALFVRRLQSYKASVFGQNYERAFSSGGLKPSIAEVADLVHQGSSTHQEVARAYDRIANQARPIDAQVNSTIQTQINDYRLGLDANALDHPTKFEDLDYDLQQIFLANALANLTPEERQLYEDYQTYKTIRNGLSRLPDSVKESIAILAKRSQARVDQAENQVNQFRDEISVWFDRSMSRASGVYKRNAKGVAILIGLTLAAATNSDTFHIFNRLSSDDSLRRLVTERASQLNLDAQRSPRFSAQLEELKNETDAVLREISFPISWNSSNLGRQLGCPSSAISSAPPQDVANTEANQLKAQWDNLYKGCLNTDQSSNAPVPLQVAQIMVNRPLGVLRMLSGWIVSGIAIAMGAPFWFDLLGKVVNVRNSGGKPKQPAGEVQRTNE</sequence>
<keyword evidence="2" id="KW-1133">Transmembrane helix</keyword>
<feature type="transmembrane region" description="Helical" evidence="2">
    <location>
        <begin position="581"/>
        <end position="603"/>
    </location>
</feature>
<evidence type="ECO:0000313" key="4">
    <source>
        <dbReference type="Proteomes" id="UP000217895"/>
    </source>
</evidence>
<keyword evidence="2" id="KW-0812">Transmembrane</keyword>
<feature type="coiled-coil region" evidence="1">
    <location>
        <begin position="388"/>
        <end position="422"/>
    </location>
</feature>
<evidence type="ECO:0000256" key="2">
    <source>
        <dbReference type="SAM" id="Phobius"/>
    </source>
</evidence>
<protein>
    <submittedName>
        <fullName evidence="3">Uncharacterized protein</fullName>
    </submittedName>
</protein>
<keyword evidence="1" id="KW-0175">Coiled coil</keyword>
<keyword evidence="2" id="KW-0472">Membrane</keyword>
<evidence type="ECO:0000256" key="1">
    <source>
        <dbReference type="SAM" id="Coils"/>
    </source>
</evidence>
<evidence type="ECO:0000313" key="3">
    <source>
        <dbReference type="EMBL" id="BAY58888.1"/>
    </source>
</evidence>
<reference evidence="3 4" key="1">
    <citation type="submission" date="2017-06" db="EMBL/GenBank/DDBJ databases">
        <title>Genome sequencing of cyanobaciteial culture collection at National Institute for Environmental Studies (NIES).</title>
        <authorList>
            <person name="Hirose Y."/>
            <person name="Shimura Y."/>
            <person name="Fujisawa T."/>
            <person name="Nakamura Y."/>
            <person name="Kawachi M."/>
        </authorList>
    </citation>
    <scope>NUCLEOTIDE SEQUENCE [LARGE SCALE GENOMIC DNA]</scope>
    <source>
        <strain evidence="3 4">NIES-2135</strain>
    </source>
</reference>